<evidence type="ECO:0000313" key="2">
    <source>
        <dbReference type="Proteomes" id="UP000464378"/>
    </source>
</evidence>
<accession>A0A6C2YMX8</accession>
<dbReference type="KEGG" id="tim:GMBLW1_10020"/>
<dbReference type="EMBL" id="LR593887">
    <property type="protein sequence ID" value="VTS02962.1"/>
    <property type="molecule type" value="Genomic_DNA"/>
</dbReference>
<reference evidence="1" key="1">
    <citation type="submission" date="2019-04" db="EMBL/GenBank/DDBJ databases">
        <authorList>
            <consortium name="Science for Life Laboratories"/>
        </authorList>
    </citation>
    <scope>NUCLEOTIDE SEQUENCE</scope>
    <source>
        <strain evidence="1">MBLW1</strain>
    </source>
</reference>
<keyword evidence="1" id="KW-0540">Nuclease</keyword>
<dbReference type="RefSeq" id="WP_162658078.1">
    <property type="nucleotide sequence ID" value="NZ_LR593887.1"/>
</dbReference>
<dbReference type="AlphaFoldDB" id="A0A6C2YMX8"/>
<dbReference type="InParanoid" id="A0A6C2YMX8"/>
<protein>
    <submittedName>
        <fullName evidence="1">Exonuclease</fullName>
    </submittedName>
</protein>
<dbReference type="Proteomes" id="UP000464378">
    <property type="component" value="Chromosome"/>
</dbReference>
<evidence type="ECO:0000313" key="1">
    <source>
        <dbReference type="EMBL" id="VIP02958.1"/>
    </source>
</evidence>
<keyword evidence="2" id="KW-1185">Reference proteome</keyword>
<organism evidence="1">
    <name type="scientific">Tuwongella immobilis</name>
    <dbReference type="NCBI Taxonomy" id="692036"/>
    <lineage>
        <taxon>Bacteria</taxon>
        <taxon>Pseudomonadati</taxon>
        <taxon>Planctomycetota</taxon>
        <taxon>Planctomycetia</taxon>
        <taxon>Gemmatales</taxon>
        <taxon>Gemmataceae</taxon>
        <taxon>Tuwongella</taxon>
    </lineage>
</organism>
<sequence>MESASRRCPVCGLVQPLKPNCRRCKADWTLVLRVVRSQERLIRLATTAIEQQDWESATARLDEAARLGHHEQIGRLHAMIALARQDFGSAWRYFRQGTPASASS</sequence>
<name>A0A6C2YMX8_9BACT</name>
<dbReference type="GO" id="GO:0004527">
    <property type="term" value="F:exonuclease activity"/>
    <property type="evidence" value="ECO:0007669"/>
    <property type="project" value="UniProtKB-KW"/>
</dbReference>
<keyword evidence="1" id="KW-0269">Exonuclease</keyword>
<dbReference type="EMBL" id="LR586016">
    <property type="protein sequence ID" value="VIP02958.1"/>
    <property type="molecule type" value="Genomic_DNA"/>
</dbReference>
<proteinExistence type="predicted"/>
<keyword evidence="1" id="KW-0378">Hydrolase</keyword>
<gene>
    <name evidence="1" type="ORF">GMBLW1_10020</name>
</gene>